<organism evidence="3 4">
    <name type="scientific">Babesia caballi</name>
    <dbReference type="NCBI Taxonomy" id="5871"/>
    <lineage>
        <taxon>Eukaryota</taxon>
        <taxon>Sar</taxon>
        <taxon>Alveolata</taxon>
        <taxon>Apicomplexa</taxon>
        <taxon>Aconoidasida</taxon>
        <taxon>Piroplasmida</taxon>
        <taxon>Babesiidae</taxon>
        <taxon>Babesia</taxon>
    </lineage>
</organism>
<evidence type="ECO:0000259" key="2">
    <source>
        <dbReference type="PROSITE" id="PS50174"/>
    </source>
</evidence>
<name>A0AAV4LWQ0_BABCB</name>
<feature type="compositionally biased region" description="Low complexity" evidence="1">
    <location>
        <begin position="111"/>
        <end position="130"/>
    </location>
</feature>
<feature type="compositionally biased region" description="Basic residues" evidence="1">
    <location>
        <begin position="76"/>
        <end position="95"/>
    </location>
</feature>
<accession>A0AAV4LWQ0</accession>
<dbReference type="Proteomes" id="UP001497744">
    <property type="component" value="Unassembled WGS sequence"/>
</dbReference>
<dbReference type="RefSeq" id="XP_067714963.1">
    <property type="nucleotide sequence ID" value="XM_067858862.1"/>
</dbReference>
<dbReference type="InterPro" id="IPR000467">
    <property type="entry name" value="G_patch_dom"/>
</dbReference>
<dbReference type="SMART" id="SM00443">
    <property type="entry name" value="G_patch"/>
    <property type="match status" value="1"/>
</dbReference>
<dbReference type="GeneID" id="94194375"/>
<dbReference type="PROSITE" id="PS50174">
    <property type="entry name" value="G_PATCH"/>
    <property type="match status" value="1"/>
</dbReference>
<dbReference type="EMBL" id="BPLF01000002">
    <property type="protein sequence ID" value="GIX62894.1"/>
    <property type="molecule type" value="Genomic_DNA"/>
</dbReference>
<dbReference type="Pfam" id="PF01585">
    <property type="entry name" value="G-patch"/>
    <property type="match status" value="1"/>
</dbReference>
<feature type="region of interest" description="Disordered" evidence="1">
    <location>
        <begin position="76"/>
        <end position="333"/>
    </location>
</feature>
<dbReference type="PANTHER" id="PTHR23149">
    <property type="entry name" value="G PATCH DOMAIN CONTAINING PROTEIN"/>
    <property type="match status" value="1"/>
</dbReference>
<evidence type="ECO:0000313" key="4">
    <source>
        <dbReference type="Proteomes" id="UP001497744"/>
    </source>
</evidence>
<keyword evidence="4" id="KW-1185">Reference proteome</keyword>
<feature type="domain" description="G-patch" evidence="2">
    <location>
        <begin position="10"/>
        <end position="56"/>
    </location>
</feature>
<evidence type="ECO:0000313" key="3">
    <source>
        <dbReference type="EMBL" id="GIX62894.1"/>
    </source>
</evidence>
<feature type="compositionally biased region" description="Low complexity" evidence="1">
    <location>
        <begin position="253"/>
        <end position="300"/>
    </location>
</feature>
<dbReference type="InterPro" id="IPR050656">
    <property type="entry name" value="PINX1"/>
</dbReference>
<protein>
    <submittedName>
        <fullName evidence="3">G-patch domain-containing protein</fullName>
    </submittedName>
</protein>
<proteinExistence type="predicted"/>
<feature type="compositionally biased region" description="Basic residues" evidence="1">
    <location>
        <begin position="321"/>
        <end position="331"/>
    </location>
</feature>
<feature type="compositionally biased region" description="Low complexity" evidence="1">
    <location>
        <begin position="201"/>
        <end position="225"/>
    </location>
</feature>
<dbReference type="GO" id="GO:0003676">
    <property type="term" value="F:nucleic acid binding"/>
    <property type="evidence" value="ECO:0007669"/>
    <property type="project" value="InterPro"/>
</dbReference>
<evidence type="ECO:0000256" key="1">
    <source>
        <dbReference type="SAM" id="MobiDB-lite"/>
    </source>
</evidence>
<comment type="caution">
    <text evidence="3">The sequence shown here is derived from an EMBL/GenBank/DDBJ whole genome shotgun (WGS) entry which is preliminary data.</text>
</comment>
<sequence length="1288" mass="140899">MPPGTGVKFTSKFGAAILAKYGWKEGDGLGRQQNGILDPVRLKAVKENSGLGQKEHDQWHNWWDDMYNEVARKAVKVKSASPKKCKPKAAARKSNQKAVATKQKPPPPPDSTSSSELSSDSDSSDLTAADVPNAHKEVPGPQTSARLNRQFHDLMQNAPKYPGYGENGGHSSFNECGENGDNDSKPDQDVVGCSDSDDSSSDGSRSSGDSKHSSSTSSSSSSNSERSTDSDSDGSSPRSRGYDALCGTDSEVSASRGGSSVPSISSDDLASSDTSSSGSQSSFFSKQESPYSPRPSSSTSQEKPRRKRKFDEAGGGSSPGPRKHRKRHRVLTFHSPRPVQADVRSCNGCTFTRPRHVAARQEAACPPVARATSVRQSASTSPPIHIPLAVILHAVTAVKRAPPAAAYLGQSQSTPSRALRLRRPRNQHRPHVGRQPLERGDEQLAVVLLDEAVELVRPGQPPVGHPLHHTTPVVPCVRLRGGAPVHHLLHRRRVPVLQLKGQEGAPSHAVGLLDRQRTLEPLPRLERLPVPPKEPRSRQDHQRGALALVQRVHRLRVLRAPLLHEHRPRPQVPRVGELLQRRRHHEVGVGRVAGLELNLHRPQPQQVALPQDRAHQLLDEPQVLVRRGRLAGDAQRRLGHAHQLRVRQPLRVHRGHLLRVLQARPQNRPDLRLRHVGPRPRPRVLAVAHQRLQRQQPQRHAPRALLRAAVEDAHRLLQLALRLLQPQLPRDHPQLVEAGVQPQRLLAQLGRRAVVSQLPLQLHALHPHLARAALPARPLQELPRAVELLVLPLQLHGGQRDGLRLLVLRVRLAQGPPRRLHVALHPPVLRRHQPQNLRIRAVPGRLRQHRVDLGRRAVLRLQLRQRQPQRRFRLHVVQRVAVDRPRARVEPPLLEALAVLQPRRLEHALVDADLHRALHDRPRRGHELVALALLRVLQPVGAHVDDPLSGQVVQTARYDLLNLHSMQPHSPTRTMCTLPLDSSSLAAVIQISGLVGSCFRASFSTFCASWYGQSRASASHRSTESVTHSTARFSITYALDSSSSEIASFHSRTELGMNSSAFRRIRRLSLTLVARLAASTHTLTDLGTILTALASTACTYSGFSRRAASSHTSSRSPHFSHASAMISRAFAIFPASSSTRAAAIHPDACVGFVAITDLSSVRAFLMSATSLSLLMFIDSRSVRYPLGSTTVCPPMLSVTLSSVSESTAPLACPRSFSELVAPEGAGIAAAVAGVALPPMIPSGVAKPSGVAVPTLLSICICARAEYSRESGAGVYCACRLFCCFRFNE</sequence>
<reference evidence="3 4" key="1">
    <citation type="submission" date="2021-06" db="EMBL/GenBank/DDBJ databases">
        <title>Genome sequence of Babesia caballi.</title>
        <authorList>
            <person name="Yamagishi J."/>
            <person name="Kidaka T."/>
            <person name="Ochi A."/>
        </authorList>
    </citation>
    <scope>NUCLEOTIDE SEQUENCE [LARGE SCALE GENOMIC DNA]</scope>
    <source>
        <strain evidence="3">USDA-D6B2</strain>
    </source>
</reference>
<gene>
    <name evidence="3" type="ORF">BcabD6B2_23290</name>
</gene>